<keyword evidence="1" id="KW-0472">Membrane</keyword>
<evidence type="ECO:0000313" key="3">
    <source>
        <dbReference type="Proteomes" id="UP000664277"/>
    </source>
</evidence>
<sequence>MKMAARKNKRSRERQLGYSMAELPASLWLLLIGLAFPLIIMISMSYRACFLYFASDIAAKKAAKSPTYTDAVANAAISLKGALKDLTGITPGAPVCSILVRPLSGGSLTEYKSKLAAGAVDTSKNLYFVRTAVDADLDPLVHFDPKWLSMSVPGLTGPYHLRFNIDTYSENPSGLTE</sequence>
<dbReference type="Proteomes" id="UP000664277">
    <property type="component" value="Unassembled WGS sequence"/>
</dbReference>
<proteinExistence type="predicted"/>
<evidence type="ECO:0000313" key="2">
    <source>
        <dbReference type="EMBL" id="MBN8662529.1"/>
    </source>
</evidence>
<comment type="caution">
    <text evidence="2">The sequence shown here is derived from an EMBL/GenBank/DDBJ whole genome shotgun (WGS) entry which is preliminary data.</text>
</comment>
<evidence type="ECO:0000256" key="1">
    <source>
        <dbReference type="SAM" id="Phobius"/>
    </source>
</evidence>
<keyword evidence="1" id="KW-1133">Transmembrane helix</keyword>
<feature type="transmembrane region" description="Helical" evidence="1">
    <location>
        <begin position="21"/>
        <end position="46"/>
    </location>
</feature>
<keyword evidence="1" id="KW-0812">Transmembrane</keyword>
<accession>A0A8J7TN83</accession>
<name>A0A8J7TN83_9BACT</name>
<gene>
    <name evidence="2" type="ORF">J0M35_19330</name>
</gene>
<reference evidence="2" key="1">
    <citation type="submission" date="2021-02" db="EMBL/GenBank/DDBJ databases">
        <title>Genome-Resolved Metagenomics of a Microbial Community Performing Photosynthetic Biological Nutrient Removal.</title>
        <authorList>
            <person name="Mcdaniel E.A."/>
        </authorList>
    </citation>
    <scope>NUCLEOTIDE SEQUENCE</scope>
    <source>
        <strain evidence="2">UWPOB_OBS1</strain>
    </source>
</reference>
<dbReference type="AlphaFoldDB" id="A0A8J7TN83"/>
<protein>
    <submittedName>
        <fullName evidence="2">Uncharacterized protein</fullName>
    </submittedName>
</protein>
<dbReference type="EMBL" id="JAFLCK010000042">
    <property type="protein sequence ID" value="MBN8662529.1"/>
    <property type="molecule type" value="Genomic_DNA"/>
</dbReference>
<organism evidence="2 3">
    <name type="scientific">Candidatus Obscuribacter phosphatis</name>
    <dbReference type="NCBI Taxonomy" id="1906157"/>
    <lineage>
        <taxon>Bacteria</taxon>
        <taxon>Bacillati</taxon>
        <taxon>Candidatus Melainabacteria</taxon>
        <taxon>Candidatus Obscuribacterales</taxon>
        <taxon>Candidatus Obscuribacteraceae</taxon>
        <taxon>Candidatus Obscuribacter</taxon>
    </lineage>
</organism>